<evidence type="ECO:0000313" key="2">
    <source>
        <dbReference type="EMBL" id="SFQ94947.1"/>
    </source>
</evidence>
<gene>
    <name evidence="2" type="ORF">SAMN05660706_10191</name>
</gene>
<dbReference type="InterPro" id="IPR005085">
    <property type="entry name" value="CBM25"/>
</dbReference>
<feature type="domain" description="Carbohydrate binding module family 25" evidence="1">
    <location>
        <begin position="18"/>
        <end position="98"/>
    </location>
</feature>
<dbReference type="AlphaFoldDB" id="A0A1I6CP63"/>
<proteinExistence type="predicted"/>
<keyword evidence="3" id="KW-1185">Reference proteome</keyword>
<dbReference type="Proteomes" id="UP000199584">
    <property type="component" value="Unassembled WGS sequence"/>
</dbReference>
<organism evidence="2 3">
    <name type="scientific">Desulfoscipio geothermicus DSM 3669</name>
    <dbReference type="NCBI Taxonomy" id="1121426"/>
    <lineage>
        <taxon>Bacteria</taxon>
        <taxon>Bacillati</taxon>
        <taxon>Bacillota</taxon>
        <taxon>Clostridia</taxon>
        <taxon>Eubacteriales</taxon>
        <taxon>Desulfallaceae</taxon>
        <taxon>Desulfoscipio</taxon>
    </lineage>
</organism>
<dbReference type="STRING" id="39060.SAMN05660706_10191"/>
<sequence length="98" mass="11374">MQSWKDFEKGVEVRPAFGNQINICYTGLLSKSGADQVFLHCGYSDPQNWRDTTTMSMERTPRGWEKNVPMKDHTMAFCFKDSANNWDNNSGYNWIARI</sequence>
<evidence type="ECO:0000313" key="3">
    <source>
        <dbReference type="Proteomes" id="UP000199584"/>
    </source>
</evidence>
<dbReference type="OrthoDB" id="1683298at2"/>
<dbReference type="Gene3D" id="2.60.40.10">
    <property type="entry name" value="Immunoglobulins"/>
    <property type="match status" value="1"/>
</dbReference>
<dbReference type="RefSeq" id="WP_092481492.1">
    <property type="nucleotide sequence ID" value="NZ_FOYM01000001.1"/>
</dbReference>
<dbReference type="GO" id="GO:2001070">
    <property type="term" value="F:starch binding"/>
    <property type="evidence" value="ECO:0007669"/>
    <property type="project" value="InterPro"/>
</dbReference>
<protein>
    <submittedName>
        <fullName evidence="2">Starch/carbohydrate-binding module (Family 53)</fullName>
    </submittedName>
</protein>
<accession>A0A1I6CP63</accession>
<evidence type="ECO:0000259" key="1">
    <source>
        <dbReference type="SMART" id="SM01066"/>
    </source>
</evidence>
<reference evidence="3" key="1">
    <citation type="submission" date="2016-10" db="EMBL/GenBank/DDBJ databases">
        <authorList>
            <person name="Varghese N."/>
            <person name="Submissions S."/>
        </authorList>
    </citation>
    <scope>NUCLEOTIDE SEQUENCE [LARGE SCALE GENOMIC DNA]</scope>
    <source>
        <strain evidence="3">DSM 3669</strain>
    </source>
</reference>
<dbReference type="Pfam" id="PF16760">
    <property type="entry name" value="CBM53"/>
    <property type="match status" value="1"/>
</dbReference>
<name>A0A1I6CP63_9FIRM</name>
<dbReference type="SMART" id="SM01066">
    <property type="entry name" value="CBM_25"/>
    <property type="match status" value="1"/>
</dbReference>
<dbReference type="InterPro" id="IPR013783">
    <property type="entry name" value="Ig-like_fold"/>
</dbReference>
<dbReference type="EMBL" id="FOYM01000001">
    <property type="protein sequence ID" value="SFQ94947.1"/>
    <property type="molecule type" value="Genomic_DNA"/>
</dbReference>